<evidence type="ECO:0008006" key="4">
    <source>
        <dbReference type="Google" id="ProtNLM"/>
    </source>
</evidence>
<organism evidence="2 3">
    <name type="scientific">Mortierella hygrophila</name>
    <dbReference type="NCBI Taxonomy" id="979708"/>
    <lineage>
        <taxon>Eukaryota</taxon>
        <taxon>Fungi</taxon>
        <taxon>Fungi incertae sedis</taxon>
        <taxon>Mucoromycota</taxon>
        <taxon>Mortierellomycotina</taxon>
        <taxon>Mortierellomycetes</taxon>
        <taxon>Mortierellales</taxon>
        <taxon>Mortierellaceae</taxon>
        <taxon>Mortierella</taxon>
    </lineage>
</organism>
<evidence type="ECO:0000313" key="3">
    <source>
        <dbReference type="Proteomes" id="UP000723463"/>
    </source>
</evidence>
<feature type="region of interest" description="Disordered" evidence="1">
    <location>
        <begin position="1"/>
        <end position="56"/>
    </location>
</feature>
<dbReference type="Proteomes" id="UP000723463">
    <property type="component" value="Unassembled WGS sequence"/>
</dbReference>
<proteinExistence type="predicted"/>
<protein>
    <recommendedName>
        <fullName evidence="4">PPPDE domain-containing protein</fullName>
    </recommendedName>
</protein>
<evidence type="ECO:0000256" key="1">
    <source>
        <dbReference type="SAM" id="MobiDB-lite"/>
    </source>
</evidence>
<name>A0A9P6K2U0_9FUNG</name>
<accession>A0A9P6K2U0</accession>
<feature type="compositionally biased region" description="Low complexity" evidence="1">
    <location>
        <begin position="1"/>
        <end position="51"/>
    </location>
</feature>
<reference evidence="2" key="1">
    <citation type="journal article" date="2020" name="Fungal Divers.">
        <title>Resolving the Mortierellaceae phylogeny through synthesis of multi-gene phylogenetics and phylogenomics.</title>
        <authorList>
            <person name="Vandepol N."/>
            <person name="Liber J."/>
            <person name="Desiro A."/>
            <person name="Na H."/>
            <person name="Kennedy M."/>
            <person name="Barry K."/>
            <person name="Grigoriev I.V."/>
            <person name="Miller A.N."/>
            <person name="O'Donnell K."/>
            <person name="Stajich J.E."/>
            <person name="Bonito G."/>
        </authorList>
    </citation>
    <scope>NUCLEOTIDE SEQUENCE</scope>
    <source>
        <strain evidence="2">NRRL 2591</strain>
    </source>
</reference>
<comment type="caution">
    <text evidence="2">The sequence shown here is derived from an EMBL/GenBank/DDBJ whole genome shotgun (WGS) entry which is preliminary data.</text>
</comment>
<keyword evidence="3" id="KW-1185">Reference proteome</keyword>
<sequence length="313" mass="35169">MGSSSSKSASLSYSKSSPSYLKSSPSYSTLISLSSTPSSSSKSSCPSSTMSRKQKVSEQPVIIQVLARGADIVNRINSGKQPCPGCQKSDGLSFTREGALYIIKRDDLRTKMRKAIQNMMNNASNDKMNGKVYIVYEIIPDLRWISIGEGESGRGLKHWRLVIQLGFDWLTLEYVQDSVFTFHGLVVVGPFDPEATSAAKLYHVGDLKGLNTEELFKWIQDEFYSKEEYNVFTNNCQHFVHNFVAEFEDSGRLSRTGHLEAPTNRRQLITERGRKMRRYAFDKFTYLHMKAFGHLVGAASRTIKSASESDHKS</sequence>
<dbReference type="AlphaFoldDB" id="A0A9P6K2U0"/>
<gene>
    <name evidence="2" type="ORF">EC957_001244</name>
</gene>
<evidence type="ECO:0000313" key="2">
    <source>
        <dbReference type="EMBL" id="KAF9543182.1"/>
    </source>
</evidence>
<dbReference type="EMBL" id="JAAAXW010000120">
    <property type="protein sequence ID" value="KAF9543182.1"/>
    <property type="molecule type" value="Genomic_DNA"/>
</dbReference>